<evidence type="ECO:0000259" key="2">
    <source>
        <dbReference type="Pfam" id="PF00561"/>
    </source>
</evidence>
<gene>
    <name evidence="3" type="ORF">C8P67_10699</name>
</gene>
<dbReference type="PANTHER" id="PTHR12277">
    <property type="entry name" value="ALPHA/BETA HYDROLASE DOMAIN-CONTAINING PROTEIN"/>
    <property type="match status" value="1"/>
</dbReference>
<dbReference type="InterPro" id="IPR029058">
    <property type="entry name" value="AB_hydrolase_fold"/>
</dbReference>
<keyword evidence="1" id="KW-0472">Membrane</keyword>
<sequence length="272" mass="31632">MEIIRTIRFLGVVIFSLIALIYLCFISYIYFNQVEMIFDSSKLTKDFKFHFSQEFEEINIKSFDGNKLHGLLFKAKDSKGIVFYLHGNSGALDSWGGIASVYTDLGYDIFILDYRGYGKSDGKIESEEQVFKDISFAYKNILKRYQEKNVAIIGYSIGTGFAARLAAANNPKMLILQSPYYNFMEFSSSRIPYVPDLFKKFRIETNLFIKNVKAPIFIFHGKNDNLIAVENSERLSRLLHKESHFYKLDNQDHLQMNQNLDYQEKLKSLLQK</sequence>
<dbReference type="Gene3D" id="3.40.50.1820">
    <property type="entry name" value="alpha/beta hydrolase"/>
    <property type="match status" value="1"/>
</dbReference>
<protein>
    <recommendedName>
        <fullName evidence="2">AB hydrolase-1 domain-containing protein</fullName>
    </recommendedName>
</protein>
<name>A0A3E0EJZ3_9FLAO</name>
<dbReference type="Proteomes" id="UP000257136">
    <property type="component" value="Unassembled WGS sequence"/>
</dbReference>
<reference evidence="3 4" key="1">
    <citation type="submission" date="2018-08" db="EMBL/GenBank/DDBJ databases">
        <title>Genomic Encyclopedia of Archaeal and Bacterial Type Strains, Phase II (KMG-II): from individual species to whole genera.</title>
        <authorList>
            <person name="Goeker M."/>
        </authorList>
    </citation>
    <scope>NUCLEOTIDE SEQUENCE [LARGE SCALE GENOMIC DNA]</scope>
    <source>
        <strain evidence="3 4">DSM 100880</strain>
    </source>
</reference>
<evidence type="ECO:0000313" key="4">
    <source>
        <dbReference type="Proteomes" id="UP000257136"/>
    </source>
</evidence>
<proteinExistence type="predicted"/>
<keyword evidence="4" id="KW-1185">Reference proteome</keyword>
<dbReference type="SUPFAM" id="SSF53474">
    <property type="entry name" value="alpha/beta-Hydrolases"/>
    <property type="match status" value="1"/>
</dbReference>
<dbReference type="OrthoDB" id="9777090at2"/>
<dbReference type="InterPro" id="IPR000073">
    <property type="entry name" value="AB_hydrolase_1"/>
</dbReference>
<dbReference type="AlphaFoldDB" id="A0A3E0EJZ3"/>
<feature type="domain" description="AB hydrolase-1" evidence="2">
    <location>
        <begin position="82"/>
        <end position="202"/>
    </location>
</feature>
<accession>A0A3E0EJZ3</accession>
<organism evidence="3 4">
    <name type="scientific">Flavobacterium aquicola</name>
    <dbReference type="NCBI Taxonomy" id="1682742"/>
    <lineage>
        <taxon>Bacteria</taxon>
        <taxon>Pseudomonadati</taxon>
        <taxon>Bacteroidota</taxon>
        <taxon>Flavobacteriia</taxon>
        <taxon>Flavobacteriales</taxon>
        <taxon>Flavobacteriaceae</taxon>
        <taxon>Flavobacterium</taxon>
    </lineage>
</organism>
<keyword evidence="1" id="KW-1133">Transmembrane helix</keyword>
<dbReference type="RefSeq" id="WP_115813395.1">
    <property type="nucleotide sequence ID" value="NZ_QUNI01000006.1"/>
</dbReference>
<comment type="caution">
    <text evidence="3">The sequence shown here is derived from an EMBL/GenBank/DDBJ whole genome shotgun (WGS) entry which is preliminary data.</text>
</comment>
<evidence type="ECO:0000313" key="3">
    <source>
        <dbReference type="EMBL" id="REG98501.1"/>
    </source>
</evidence>
<dbReference type="PANTHER" id="PTHR12277:SF81">
    <property type="entry name" value="PROTEIN ABHD13"/>
    <property type="match status" value="1"/>
</dbReference>
<dbReference type="Pfam" id="PF00561">
    <property type="entry name" value="Abhydrolase_1"/>
    <property type="match status" value="1"/>
</dbReference>
<dbReference type="EMBL" id="QUNI01000006">
    <property type="protein sequence ID" value="REG98501.1"/>
    <property type="molecule type" value="Genomic_DNA"/>
</dbReference>
<keyword evidence="1" id="KW-0812">Transmembrane</keyword>
<feature type="transmembrane region" description="Helical" evidence="1">
    <location>
        <begin position="7"/>
        <end position="31"/>
    </location>
</feature>
<evidence type="ECO:0000256" key="1">
    <source>
        <dbReference type="SAM" id="Phobius"/>
    </source>
</evidence>